<sequence length="254" mass="29163">MPDGTPRFEEIAFIGAHLYGMSLGATVTSSDYSGYNILPPASFEGMTDLLWGLHKEDMSEFWQSSEIHGGLIVQEAEASNLQPTTKVLGGNMGIRMSTLTMLPPFFSPYYFYNKTPLLARGEDTLMGLAASRSHIKFLDIQTPIFHDTYGDYPKIPDLQNNSSVRDRLYYACTGWIDRNVFFRWKTGHAPTEFTKRNRQLADGAKARYRYTNDRRFLYLPDIQSSAEAWLLDMVKQHQKTKEAWAELTERWFGR</sequence>
<reference evidence="1" key="1">
    <citation type="submission" date="2020-08" db="EMBL/GenBank/DDBJ databases">
        <title>Genome public.</title>
        <authorList>
            <person name="Liu C."/>
            <person name="Sun Q."/>
        </authorList>
    </citation>
    <scope>NUCLEOTIDE SEQUENCE</scope>
    <source>
        <strain evidence="1">NSJ-40</strain>
    </source>
</reference>
<proteinExistence type="predicted"/>
<dbReference type="EMBL" id="JACRSN010000020">
    <property type="protein sequence ID" value="MBC8534674.1"/>
    <property type="molecule type" value="Genomic_DNA"/>
</dbReference>
<protein>
    <submittedName>
        <fullName evidence="1">Uncharacterized protein</fullName>
    </submittedName>
</protein>
<dbReference type="AlphaFoldDB" id="A0A926DC96"/>
<organism evidence="1 2">
    <name type="scientific">Yeguia hominis</name>
    <dbReference type="NCBI Taxonomy" id="2763662"/>
    <lineage>
        <taxon>Bacteria</taxon>
        <taxon>Bacillati</taxon>
        <taxon>Bacillota</taxon>
        <taxon>Clostridia</taxon>
        <taxon>Eubacteriales</taxon>
        <taxon>Yeguiaceae</taxon>
        <taxon>Yeguia</taxon>
    </lineage>
</organism>
<comment type="caution">
    <text evidence="1">The sequence shown here is derived from an EMBL/GenBank/DDBJ whole genome shotgun (WGS) entry which is preliminary data.</text>
</comment>
<evidence type="ECO:0000313" key="2">
    <source>
        <dbReference type="Proteomes" id="UP000651482"/>
    </source>
</evidence>
<name>A0A926DC96_9FIRM</name>
<gene>
    <name evidence="1" type="ORF">IAG03_11895</name>
</gene>
<accession>A0A926DC96</accession>
<evidence type="ECO:0000313" key="1">
    <source>
        <dbReference type="EMBL" id="MBC8534674.1"/>
    </source>
</evidence>
<dbReference type="RefSeq" id="WP_249320258.1">
    <property type="nucleotide sequence ID" value="NZ_JACRSN010000020.1"/>
</dbReference>
<dbReference type="Proteomes" id="UP000651482">
    <property type="component" value="Unassembled WGS sequence"/>
</dbReference>
<keyword evidence="2" id="KW-1185">Reference proteome</keyword>